<dbReference type="Proteomes" id="UP000501690">
    <property type="component" value="Linkage Group LG6"/>
</dbReference>
<name>A0A4D6MAN1_VIGUN</name>
<dbReference type="AlphaFoldDB" id="A0A4D6MAN1"/>
<keyword evidence="3" id="KW-1185">Reference proteome</keyword>
<gene>
    <name evidence="2" type="ORF">DEO72_LG6g1836</name>
</gene>
<sequence length="169" mass="18754">MLVPVVDTSAQPRAAQPRAMCYKCHNESNFPHHKAGPLRLGEGSKEEPGANAGSRLGESLLAWARCSLAQKSSRSPGRPFVQKGLGESLFVSPRRDWLAWARLAGLATVFLQQRSQPAHPTYINTFTAHNHIIPAHNFDTTVHNITKMEYANELELPYLEMGLYKSFGT</sequence>
<evidence type="ECO:0000313" key="2">
    <source>
        <dbReference type="EMBL" id="QCD97126.1"/>
    </source>
</evidence>
<reference evidence="2 3" key="1">
    <citation type="submission" date="2019-04" db="EMBL/GenBank/DDBJ databases">
        <title>An improved genome assembly and genetic linkage map for asparagus bean, Vigna unguiculata ssp. sesquipedialis.</title>
        <authorList>
            <person name="Xia Q."/>
            <person name="Zhang R."/>
            <person name="Dong Y."/>
        </authorList>
    </citation>
    <scope>NUCLEOTIDE SEQUENCE [LARGE SCALE GENOMIC DNA]</scope>
    <source>
        <tissue evidence="2">Leaf</tissue>
    </source>
</reference>
<evidence type="ECO:0000313" key="3">
    <source>
        <dbReference type="Proteomes" id="UP000501690"/>
    </source>
</evidence>
<dbReference type="EMBL" id="CP039350">
    <property type="protein sequence ID" value="QCD97126.1"/>
    <property type="molecule type" value="Genomic_DNA"/>
</dbReference>
<accession>A0A4D6MAN1</accession>
<evidence type="ECO:0000256" key="1">
    <source>
        <dbReference type="SAM" id="MobiDB-lite"/>
    </source>
</evidence>
<organism evidence="2 3">
    <name type="scientific">Vigna unguiculata</name>
    <name type="common">Cowpea</name>
    <dbReference type="NCBI Taxonomy" id="3917"/>
    <lineage>
        <taxon>Eukaryota</taxon>
        <taxon>Viridiplantae</taxon>
        <taxon>Streptophyta</taxon>
        <taxon>Embryophyta</taxon>
        <taxon>Tracheophyta</taxon>
        <taxon>Spermatophyta</taxon>
        <taxon>Magnoliopsida</taxon>
        <taxon>eudicotyledons</taxon>
        <taxon>Gunneridae</taxon>
        <taxon>Pentapetalae</taxon>
        <taxon>rosids</taxon>
        <taxon>fabids</taxon>
        <taxon>Fabales</taxon>
        <taxon>Fabaceae</taxon>
        <taxon>Papilionoideae</taxon>
        <taxon>50 kb inversion clade</taxon>
        <taxon>NPAAA clade</taxon>
        <taxon>indigoferoid/millettioid clade</taxon>
        <taxon>Phaseoleae</taxon>
        <taxon>Vigna</taxon>
    </lineage>
</organism>
<feature type="region of interest" description="Disordered" evidence="1">
    <location>
        <begin position="33"/>
        <end position="52"/>
    </location>
</feature>
<protein>
    <submittedName>
        <fullName evidence="2">Uncharacterized protein</fullName>
    </submittedName>
</protein>
<proteinExistence type="predicted"/>